<organism evidence="1 2">
    <name type="scientific">Rotaria magnacalcarata</name>
    <dbReference type="NCBI Taxonomy" id="392030"/>
    <lineage>
        <taxon>Eukaryota</taxon>
        <taxon>Metazoa</taxon>
        <taxon>Spiralia</taxon>
        <taxon>Gnathifera</taxon>
        <taxon>Rotifera</taxon>
        <taxon>Eurotatoria</taxon>
        <taxon>Bdelloidea</taxon>
        <taxon>Philodinida</taxon>
        <taxon>Philodinidae</taxon>
        <taxon>Rotaria</taxon>
    </lineage>
</organism>
<name>A0A8S3K4W7_9BILA</name>
<gene>
    <name evidence="1" type="ORF">SMN809_LOCUS85349</name>
</gene>
<evidence type="ECO:0000313" key="2">
    <source>
        <dbReference type="Proteomes" id="UP000676336"/>
    </source>
</evidence>
<reference evidence="1" key="1">
    <citation type="submission" date="2021-02" db="EMBL/GenBank/DDBJ databases">
        <authorList>
            <person name="Nowell W R."/>
        </authorList>
    </citation>
    <scope>NUCLEOTIDE SEQUENCE</scope>
</reference>
<proteinExistence type="predicted"/>
<dbReference type="EMBL" id="CAJOBI010364327">
    <property type="protein sequence ID" value="CAF5227597.1"/>
    <property type="molecule type" value="Genomic_DNA"/>
</dbReference>
<accession>A0A8S3K4W7</accession>
<protein>
    <submittedName>
        <fullName evidence="1">Uncharacterized protein</fullName>
    </submittedName>
</protein>
<evidence type="ECO:0000313" key="1">
    <source>
        <dbReference type="EMBL" id="CAF5227597.1"/>
    </source>
</evidence>
<feature type="non-terminal residue" evidence="1">
    <location>
        <position position="105"/>
    </location>
</feature>
<dbReference type="Proteomes" id="UP000676336">
    <property type="component" value="Unassembled WGS sequence"/>
</dbReference>
<dbReference type="AlphaFoldDB" id="A0A8S3K4W7"/>
<sequence>MVKRIKSVSLLENNGLYYIAVHGSLLLYREIGIKIWDQFREEMKLTISHPFKEHTDPSIQTLYICMGYSDYYTFLKTRNILKFEMLTSSHPQQFRNTLRNIFTDK</sequence>
<comment type="caution">
    <text evidence="1">The sequence shown here is derived from an EMBL/GenBank/DDBJ whole genome shotgun (WGS) entry which is preliminary data.</text>
</comment>